<evidence type="ECO:0000256" key="1">
    <source>
        <dbReference type="SAM" id="MobiDB-lite"/>
    </source>
</evidence>
<feature type="compositionally biased region" description="Pro residues" evidence="1">
    <location>
        <begin position="1"/>
        <end position="11"/>
    </location>
</feature>
<dbReference type="EMBL" id="JANPWB010000011">
    <property type="protein sequence ID" value="KAJ1123607.1"/>
    <property type="molecule type" value="Genomic_DNA"/>
</dbReference>
<dbReference type="AlphaFoldDB" id="A0AAV7P8F3"/>
<gene>
    <name evidence="2" type="ORF">NDU88_002075</name>
</gene>
<name>A0AAV7P8F3_PLEWA</name>
<evidence type="ECO:0000313" key="3">
    <source>
        <dbReference type="Proteomes" id="UP001066276"/>
    </source>
</evidence>
<accession>A0AAV7P8F3</accession>
<feature type="compositionally biased region" description="Low complexity" evidence="1">
    <location>
        <begin position="12"/>
        <end position="23"/>
    </location>
</feature>
<organism evidence="2 3">
    <name type="scientific">Pleurodeles waltl</name>
    <name type="common">Iberian ribbed newt</name>
    <dbReference type="NCBI Taxonomy" id="8319"/>
    <lineage>
        <taxon>Eukaryota</taxon>
        <taxon>Metazoa</taxon>
        <taxon>Chordata</taxon>
        <taxon>Craniata</taxon>
        <taxon>Vertebrata</taxon>
        <taxon>Euteleostomi</taxon>
        <taxon>Amphibia</taxon>
        <taxon>Batrachia</taxon>
        <taxon>Caudata</taxon>
        <taxon>Salamandroidea</taxon>
        <taxon>Salamandridae</taxon>
        <taxon>Pleurodelinae</taxon>
        <taxon>Pleurodeles</taxon>
    </lineage>
</organism>
<sequence>MARPPHTPPGLLPHGRPAASSPTPAQPQPPHLHQGPFASATGWRTCRYGGRHPIRRLPRRAGAAFPAVSLKIKSSCFTKKPQGLHDAPVHLTAIVPATMSSDTETEVAGPERKTFKRKLLLEADYDDAMTSYLRDFLEFTMLIVITSGDATQMQTLLEQAVALRASLKQKIGNWAAKNCCT</sequence>
<evidence type="ECO:0000313" key="2">
    <source>
        <dbReference type="EMBL" id="KAJ1123607.1"/>
    </source>
</evidence>
<proteinExistence type="predicted"/>
<reference evidence="2" key="1">
    <citation type="journal article" date="2022" name="bioRxiv">
        <title>Sequencing and chromosome-scale assembly of the giantPleurodeles waltlgenome.</title>
        <authorList>
            <person name="Brown T."/>
            <person name="Elewa A."/>
            <person name="Iarovenko S."/>
            <person name="Subramanian E."/>
            <person name="Araus A.J."/>
            <person name="Petzold A."/>
            <person name="Susuki M."/>
            <person name="Suzuki K.-i.T."/>
            <person name="Hayashi T."/>
            <person name="Toyoda A."/>
            <person name="Oliveira C."/>
            <person name="Osipova E."/>
            <person name="Leigh N.D."/>
            <person name="Simon A."/>
            <person name="Yun M.H."/>
        </authorList>
    </citation>
    <scope>NUCLEOTIDE SEQUENCE</scope>
    <source>
        <strain evidence="2">20211129_DDA</strain>
        <tissue evidence="2">Liver</tissue>
    </source>
</reference>
<keyword evidence="3" id="KW-1185">Reference proteome</keyword>
<dbReference type="Proteomes" id="UP001066276">
    <property type="component" value="Chromosome 7"/>
</dbReference>
<comment type="caution">
    <text evidence="2">The sequence shown here is derived from an EMBL/GenBank/DDBJ whole genome shotgun (WGS) entry which is preliminary data.</text>
</comment>
<protein>
    <submittedName>
        <fullName evidence="2">Uncharacterized protein</fullName>
    </submittedName>
</protein>
<feature type="region of interest" description="Disordered" evidence="1">
    <location>
        <begin position="1"/>
        <end position="39"/>
    </location>
</feature>